<dbReference type="Pfam" id="PF04230">
    <property type="entry name" value="PS_pyruv_trans"/>
    <property type="match status" value="1"/>
</dbReference>
<evidence type="ECO:0000313" key="3">
    <source>
        <dbReference type="Proteomes" id="UP000014204"/>
    </source>
</evidence>
<organism evidence="2 3">
    <name type="scientific">Adlercreutzia caecimuris B7</name>
    <dbReference type="NCBI Taxonomy" id="1235794"/>
    <lineage>
        <taxon>Bacteria</taxon>
        <taxon>Bacillati</taxon>
        <taxon>Actinomycetota</taxon>
        <taxon>Coriobacteriia</taxon>
        <taxon>Eggerthellales</taxon>
        <taxon>Eggerthellaceae</taxon>
        <taxon>Adlercreutzia</taxon>
    </lineage>
</organism>
<gene>
    <name evidence="2" type="ORF">C811_00137</name>
</gene>
<keyword evidence="3" id="KW-1185">Reference proteome</keyword>
<accession>R9L5M3</accession>
<dbReference type="PANTHER" id="PTHR36836">
    <property type="entry name" value="COLANIC ACID BIOSYNTHESIS PROTEIN WCAK"/>
    <property type="match status" value="1"/>
</dbReference>
<evidence type="ECO:0000313" key="2">
    <source>
        <dbReference type="EMBL" id="EOS53833.1"/>
    </source>
</evidence>
<dbReference type="AlphaFoldDB" id="R9L5M3"/>
<dbReference type="OrthoDB" id="5053258at2"/>
<sequence length="448" mass="50337">MAPHKKIRILLLTNRDSDNLGDQVIEACDISLLEAAMENLGCTRDQYKIVSRAAGVVFRKYLDNSDLKGRERARKLIANADIVVFGGAPLFNFQYQIFAERTALTVRVAEEFATPVLFSAIGIEGYDEENPKCIELRDALALDCVKAISTRDDFEALECYTRGLSIPIAKVADPAVFSEQVFAPFLASGRTDKIGIFVMRSNAFTDNGIDFDRAAATKLWTDLAHNLDAQGIDYEFITSGHFGDEAFMDYLIRNHGIPASKCVFAMNTPEKLAEAISSYRAIVSCRLHPSIIAYSLGVPSLGIIWNDKVRHFYESTNQTDRLIDPGTEAAAKIARRLSDESLSPLAKDETYLASVYDFLFRQIKAILAPDENIEPYPLANLCDILVPYAGTTKEEHEEKLRRKMRRAYGKYNELFDRQAEMQPKKRTTLLDQLRNATARFRRNGQASE</sequence>
<dbReference type="PANTHER" id="PTHR36836:SF1">
    <property type="entry name" value="COLANIC ACID BIOSYNTHESIS PROTEIN WCAK"/>
    <property type="match status" value="1"/>
</dbReference>
<feature type="domain" description="Polysaccharide pyruvyl transferase" evidence="1">
    <location>
        <begin position="65"/>
        <end position="306"/>
    </location>
</feature>
<dbReference type="GeneID" id="82189802"/>
<dbReference type="EMBL" id="ASSY01000001">
    <property type="protein sequence ID" value="EOS53833.1"/>
    <property type="molecule type" value="Genomic_DNA"/>
</dbReference>
<dbReference type="HOGENOM" id="CLU_610769_0_0_11"/>
<dbReference type="STRING" id="1235794.C811_00137"/>
<dbReference type="InterPro" id="IPR007345">
    <property type="entry name" value="Polysacch_pyruvyl_Trfase"/>
</dbReference>
<dbReference type="PATRIC" id="fig|1235794.3.peg.141"/>
<dbReference type="Proteomes" id="UP000014204">
    <property type="component" value="Unassembled WGS sequence"/>
</dbReference>
<evidence type="ECO:0000259" key="1">
    <source>
        <dbReference type="Pfam" id="PF04230"/>
    </source>
</evidence>
<dbReference type="RefSeq" id="WP_016308386.1">
    <property type="nucleotide sequence ID" value="NZ_KE159646.1"/>
</dbReference>
<proteinExistence type="predicted"/>
<reference evidence="2 3" key="1">
    <citation type="submission" date="2013-04" db="EMBL/GenBank/DDBJ databases">
        <title>The Genome Sequence of Enterorhabdus caecimuris B7.</title>
        <authorList>
            <consortium name="The Broad Institute Genomics Platform"/>
            <consortium name="The Broad Institute Genome Sequencing Center for Infectious Disease"/>
            <person name="Earl A."/>
            <person name="Xavier R."/>
            <person name="Elson C."/>
            <person name="Duck W."/>
            <person name="Walker B."/>
            <person name="Young S."/>
            <person name="Zeng Q."/>
            <person name="Gargeya S."/>
            <person name="Fitzgerald M."/>
            <person name="Haas B."/>
            <person name="Abouelleil A."/>
            <person name="Allen A.W."/>
            <person name="Alvarado L."/>
            <person name="Arachchi H.M."/>
            <person name="Berlin A.M."/>
            <person name="Chapman S.B."/>
            <person name="Gainer-Dewar J."/>
            <person name="Goldberg J."/>
            <person name="Griggs A."/>
            <person name="Gujja S."/>
            <person name="Hansen M."/>
            <person name="Howarth C."/>
            <person name="Imamovic A."/>
            <person name="Ireland A."/>
            <person name="Larimer J."/>
            <person name="McCowan C."/>
            <person name="Murphy C."/>
            <person name="Pearson M."/>
            <person name="Poon T.W."/>
            <person name="Priest M."/>
            <person name="Roberts A."/>
            <person name="Saif S."/>
            <person name="Shea T."/>
            <person name="Sisk P."/>
            <person name="Sykes S."/>
            <person name="Wortman J."/>
            <person name="Nusbaum C."/>
            <person name="Birren B."/>
        </authorList>
    </citation>
    <scope>NUCLEOTIDE SEQUENCE [LARGE SCALE GENOMIC DNA]</scope>
    <source>
        <strain evidence="2 3">B7</strain>
    </source>
</reference>
<dbReference type="eggNOG" id="COG2327">
    <property type="taxonomic scope" value="Bacteria"/>
</dbReference>
<protein>
    <recommendedName>
        <fullName evidence="1">Polysaccharide pyruvyl transferase domain-containing protein</fullName>
    </recommendedName>
</protein>
<comment type="caution">
    <text evidence="2">The sequence shown here is derived from an EMBL/GenBank/DDBJ whole genome shotgun (WGS) entry which is preliminary data.</text>
</comment>
<name>R9L5M3_9ACTN</name>